<evidence type="ECO:0000256" key="3">
    <source>
        <dbReference type="RuleBase" id="RU363094"/>
    </source>
</evidence>
<sequence>MLELRTLIAADLVAVQSLDAVCFAGEPFAASWWQKATFGQGACAWLAWQGDELLGYCLFSRVLDEAELLRIATSPAARQQGVAAALLQHAETALQQAGVEQLFLEVRLSNLPAQRLYRRTGWQQSGRRKDYYPLADGREDALIFCRAL</sequence>
<dbReference type="Pfam" id="PF00583">
    <property type="entry name" value="Acetyltransf_1"/>
    <property type="match status" value="1"/>
</dbReference>
<comment type="caution">
    <text evidence="5">The sequence shown here is derived from an EMBL/GenBank/DDBJ whole genome shotgun (WGS) entry which is preliminary data.</text>
</comment>
<comment type="catalytic activity">
    <reaction evidence="3">
        <text>N-terminal L-alanyl-[ribosomal protein bS18] + acetyl-CoA = N-terminal N(alpha)-acetyl-L-alanyl-[ribosomal protein bS18] + CoA + H(+)</text>
        <dbReference type="Rhea" id="RHEA:43756"/>
        <dbReference type="Rhea" id="RHEA-COMP:10676"/>
        <dbReference type="Rhea" id="RHEA-COMP:10677"/>
        <dbReference type="ChEBI" id="CHEBI:15378"/>
        <dbReference type="ChEBI" id="CHEBI:57287"/>
        <dbReference type="ChEBI" id="CHEBI:57288"/>
        <dbReference type="ChEBI" id="CHEBI:64718"/>
        <dbReference type="ChEBI" id="CHEBI:83683"/>
        <dbReference type="EC" id="2.3.1.266"/>
    </reaction>
</comment>
<keyword evidence="3" id="KW-0963">Cytoplasm</keyword>
<dbReference type="InterPro" id="IPR016181">
    <property type="entry name" value="Acyl_CoA_acyltransferase"/>
</dbReference>
<feature type="domain" description="N-acetyltransferase" evidence="4">
    <location>
        <begin position="2"/>
        <end position="148"/>
    </location>
</feature>
<dbReference type="InterPro" id="IPR050832">
    <property type="entry name" value="Bact_Acetyltransf"/>
</dbReference>
<comment type="subcellular location">
    <subcellularLocation>
        <location evidence="3">Cytoplasm</location>
    </subcellularLocation>
</comment>
<keyword evidence="5" id="KW-0687">Ribonucleoprotein</keyword>
<protein>
    <recommendedName>
        <fullName evidence="3">[Ribosomal protein bS18]-alanine N-acetyltransferase</fullName>
        <ecNumber evidence="3">2.3.1.266</ecNumber>
    </recommendedName>
</protein>
<gene>
    <name evidence="5" type="primary">rimI</name>
    <name evidence="5" type="ORF">GCM10009104_24620</name>
</gene>
<evidence type="ECO:0000313" key="5">
    <source>
        <dbReference type="EMBL" id="GAA0695852.1"/>
    </source>
</evidence>
<dbReference type="NCBIfam" id="TIGR01575">
    <property type="entry name" value="rimI"/>
    <property type="match status" value="1"/>
</dbReference>
<dbReference type="CDD" id="cd04301">
    <property type="entry name" value="NAT_SF"/>
    <property type="match status" value="1"/>
</dbReference>
<keyword evidence="5" id="KW-0689">Ribosomal protein</keyword>
<dbReference type="GO" id="GO:0005840">
    <property type="term" value="C:ribosome"/>
    <property type="evidence" value="ECO:0007669"/>
    <property type="project" value="UniProtKB-KW"/>
</dbReference>
<organism evidence="5 6">
    <name type="scientific">Marinobacterium maritimum</name>
    <dbReference type="NCBI Taxonomy" id="500162"/>
    <lineage>
        <taxon>Bacteria</taxon>
        <taxon>Pseudomonadati</taxon>
        <taxon>Pseudomonadota</taxon>
        <taxon>Gammaproteobacteria</taxon>
        <taxon>Oceanospirillales</taxon>
        <taxon>Oceanospirillaceae</taxon>
        <taxon>Marinobacterium</taxon>
    </lineage>
</organism>
<dbReference type="InterPro" id="IPR006464">
    <property type="entry name" value="AcTrfase_RimI/Ard1"/>
</dbReference>
<dbReference type="EC" id="2.3.1.266" evidence="3"/>
<evidence type="ECO:0000313" key="6">
    <source>
        <dbReference type="Proteomes" id="UP001499915"/>
    </source>
</evidence>
<dbReference type="InterPro" id="IPR000182">
    <property type="entry name" value="GNAT_dom"/>
</dbReference>
<proteinExistence type="inferred from homology"/>
<comment type="function">
    <text evidence="3">Acetylates the N-terminal alanine of ribosomal protein bS18.</text>
</comment>
<dbReference type="PROSITE" id="PS51186">
    <property type="entry name" value="GNAT"/>
    <property type="match status" value="1"/>
</dbReference>
<dbReference type="SUPFAM" id="SSF55729">
    <property type="entry name" value="Acyl-CoA N-acyltransferases (Nat)"/>
    <property type="match status" value="1"/>
</dbReference>
<accession>A0ABN1I7V6</accession>
<reference evidence="5 6" key="1">
    <citation type="journal article" date="2019" name="Int. J. Syst. Evol. Microbiol.">
        <title>The Global Catalogue of Microorganisms (GCM) 10K type strain sequencing project: providing services to taxonomists for standard genome sequencing and annotation.</title>
        <authorList>
            <consortium name="The Broad Institute Genomics Platform"/>
            <consortium name="The Broad Institute Genome Sequencing Center for Infectious Disease"/>
            <person name="Wu L."/>
            <person name="Ma J."/>
        </authorList>
    </citation>
    <scope>NUCLEOTIDE SEQUENCE [LARGE SCALE GENOMIC DNA]</scope>
    <source>
        <strain evidence="5 6">JCM 15134</strain>
    </source>
</reference>
<evidence type="ECO:0000256" key="1">
    <source>
        <dbReference type="ARBA" id="ARBA00022679"/>
    </source>
</evidence>
<evidence type="ECO:0000259" key="4">
    <source>
        <dbReference type="PROSITE" id="PS51186"/>
    </source>
</evidence>
<dbReference type="EMBL" id="BAAAET010000003">
    <property type="protein sequence ID" value="GAA0695852.1"/>
    <property type="molecule type" value="Genomic_DNA"/>
</dbReference>
<name>A0ABN1I7V6_9GAMM</name>
<dbReference type="RefSeq" id="WP_343806356.1">
    <property type="nucleotide sequence ID" value="NZ_BAAAET010000003.1"/>
</dbReference>
<keyword evidence="6" id="KW-1185">Reference proteome</keyword>
<evidence type="ECO:0000256" key="2">
    <source>
        <dbReference type="ARBA" id="ARBA00023315"/>
    </source>
</evidence>
<keyword evidence="2" id="KW-0012">Acyltransferase</keyword>
<dbReference type="PANTHER" id="PTHR43877:SF2">
    <property type="entry name" value="AMINOALKYLPHOSPHONATE N-ACETYLTRANSFERASE-RELATED"/>
    <property type="match status" value="1"/>
</dbReference>
<comment type="similarity">
    <text evidence="3">Belongs to the acetyltransferase family. RimI subfamily.</text>
</comment>
<dbReference type="Proteomes" id="UP001499915">
    <property type="component" value="Unassembled WGS sequence"/>
</dbReference>
<dbReference type="Gene3D" id="3.40.630.30">
    <property type="match status" value="1"/>
</dbReference>
<keyword evidence="1" id="KW-0808">Transferase</keyword>
<dbReference type="PANTHER" id="PTHR43877">
    <property type="entry name" value="AMINOALKYLPHOSPHONATE N-ACETYLTRANSFERASE-RELATED-RELATED"/>
    <property type="match status" value="1"/>
</dbReference>